<proteinExistence type="predicted"/>
<dbReference type="OrthoDB" id="5459869at2"/>
<comment type="caution">
    <text evidence="1">The sequence shown here is derived from an EMBL/GenBank/DDBJ whole genome shotgun (WGS) entry which is preliminary data.</text>
</comment>
<dbReference type="RefSeq" id="WP_151148970.1">
    <property type="nucleotide sequence ID" value="NZ_WAIE01000001.1"/>
</dbReference>
<dbReference type="AlphaFoldDB" id="A0A6N6N5M5"/>
<sequence>MSWVVAESYPVEEMEKEGVSPAWLRKRWEDTAEDMALIPETNVRVEVRNGVCFIEVSDVMMSCLRGM</sequence>
<reference evidence="1 2" key="1">
    <citation type="journal article" date="2017" name="Int. J. Syst. Evol. Microbiol.">
        <title>Desulfovibrio senegalensis sp. nov., a mesophilic sulfate reducer isolated from marine sediment.</title>
        <authorList>
            <person name="Thioye A."/>
            <person name="Gam Z.B.A."/>
            <person name="Mbengue M."/>
            <person name="Cayol J.L."/>
            <person name="Joseph-Bartoli M."/>
            <person name="Toure-Kane C."/>
            <person name="Labat M."/>
        </authorList>
    </citation>
    <scope>NUCLEOTIDE SEQUENCE [LARGE SCALE GENOMIC DNA]</scope>
    <source>
        <strain evidence="1 2">DSM 101509</strain>
    </source>
</reference>
<keyword evidence="2" id="KW-1185">Reference proteome</keyword>
<evidence type="ECO:0000313" key="1">
    <source>
        <dbReference type="EMBL" id="KAB1442779.1"/>
    </source>
</evidence>
<evidence type="ECO:0000313" key="2">
    <source>
        <dbReference type="Proteomes" id="UP000438699"/>
    </source>
</evidence>
<organism evidence="1 2">
    <name type="scientific">Pseudodesulfovibrio senegalensis</name>
    <dbReference type="NCBI Taxonomy" id="1721087"/>
    <lineage>
        <taxon>Bacteria</taxon>
        <taxon>Pseudomonadati</taxon>
        <taxon>Thermodesulfobacteriota</taxon>
        <taxon>Desulfovibrionia</taxon>
        <taxon>Desulfovibrionales</taxon>
        <taxon>Desulfovibrionaceae</taxon>
    </lineage>
</organism>
<dbReference type="EMBL" id="WAIE01000001">
    <property type="protein sequence ID" value="KAB1442779.1"/>
    <property type="molecule type" value="Genomic_DNA"/>
</dbReference>
<gene>
    <name evidence="1" type="ORF">F8A88_00435</name>
</gene>
<name>A0A6N6N5M5_9BACT</name>
<accession>A0A6N6N5M5</accession>
<dbReference type="Proteomes" id="UP000438699">
    <property type="component" value="Unassembled WGS sequence"/>
</dbReference>
<protein>
    <submittedName>
        <fullName evidence="1">Uncharacterized protein</fullName>
    </submittedName>
</protein>